<protein>
    <recommendedName>
        <fullName evidence="3">Transcriptional regulator</fullName>
    </recommendedName>
</protein>
<evidence type="ECO:0008006" key="3">
    <source>
        <dbReference type="Google" id="ProtNLM"/>
    </source>
</evidence>
<gene>
    <name evidence="1" type="ORF">BXT84_05100</name>
</gene>
<dbReference type="EMBL" id="CP019454">
    <property type="protein sequence ID" value="AUW93408.1"/>
    <property type="molecule type" value="Genomic_DNA"/>
</dbReference>
<dbReference type="PANTHER" id="PTHR35802:SF1">
    <property type="entry name" value="PROTEASE SYNTHASE AND SPORULATION PROTEIN PAI 2"/>
    <property type="match status" value="1"/>
</dbReference>
<dbReference type="PIRSF" id="PIRSF010372">
    <property type="entry name" value="PaiB"/>
    <property type="match status" value="1"/>
</dbReference>
<reference evidence="1 2" key="1">
    <citation type="journal article" date="2019" name="Sci. Rep.">
        <title>Sulfobacillus thermotolerans: new insights into resistance and metabolic capacities of acidophilic chemolithotrophs.</title>
        <authorList>
            <person name="Panyushkina A.E."/>
            <person name="Babenko V.V."/>
            <person name="Nikitina A.S."/>
            <person name="Selezneva O.V."/>
            <person name="Tsaplina I.A."/>
            <person name="Letarova M.A."/>
            <person name="Kostryukova E.S."/>
            <person name="Letarov A.V."/>
        </authorList>
    </citation>
    <scope>NUCLEOTIDE SEQUENCE [LARGE SCALE GENOMIC DNA]</scope>
    <source>
        <strain evidence="1 2">Kr1</strain>
    </source>
</reference>
<dbReference type="Gene3D" id="2.30.110.10">
    <property type="entry name" value="Electron Transport, Fmn-binding Protein, Chain A"/>
    <property type="match status" value="1"/>
</dbReference>
<dbReference type="SUPFAM" id="SSF50475">
    <property type="entry name" value="FMN-binding split barrel"/>
    <property type="match status" value="1"/>
</dbReference>
<name>A0ABM6RPS4_9FIRM</name>
<evidence type="ECO:0000313" key="2">
    <source>
        <dbReference type="Proteomes" id="UP000325292"/>
    </source>
</evidence>
<sequence>MYIPKAFQLPPSELANILWQYPFGVLTSVQGQDVVATHLPLLYRDGENPQLLGHLARANSHWQGLSGASVLAIFSGPDGYISPEWYGEEFSVPTWNYVAIHIRGTCEIVDQAQGIADILHTLLKRFEPQTKALWEENLTRAPYVQMLEEIVGVRIHITSIEGKAKLGQNRSVASRTGAILGLRHTNDPVNHRLAALMAETLGRDDSLES</sequence>
<dbReference type="PANTHER" id="PTHR35802">
    <property type="entry name" value="PROTEASE SYNTHASE AND SPORULATION PROTEIN PAI 2"/>
    <property type="match status" value="1"/>
</dbReference>
<proteinExistence type="predicted"/>
<accession>A0ABM6RPS4</accession>
<evidence type="ECO:0000313" key="1">
    <source>
        <dbReference type="EMBL" id="AUW93408.1"/>
    </source>
</evidence>
<keyword evidence="2" id="KW-1185">Reference proteome</keyword>
<dbReference type="InterPro" id="IPR007396">
    <property type="entry name" value="TR_PAI2-type"/>
</dbReference>
<dbReference type="InterPro" id="IPR012349">
    <property type="entry name" value="Split_barrel_FMN-bd"/>
</dbReference>
<dbReference type="Proteomes" id="UP000325292">
    <property type="component" value="Chromosome"/>
</dbReference>
<organism evidence="1 2">
    <name type="scientific">Sulfobacillus thermotolerans</name>
    <dbReference type="NCBI Taxonomy" id="338644"/>
    <lineage>
        <taxon>Bacteria</taxon>
        <taxon>Bacillati</taxon>
        <taxon>Bacillota</taxon>
        <taxon>Clostridia</taxon>
        <taxon>Eubacteriales</taxon>
        <taxon>Clostridiales Family XVII. Incertae Sedis</taxon>
        <taxon>Sulfobacillus</taxon>
    </lineage>
</organism>
<dbReference type="Pfam" id="PF04299">
    <property type="entry name" value="FMN_bind_2"/>
    <property type="match status" value="1"/>
</dbReference>